<sequence>MITTRTLYLFCSAALPVFDVAGVIEDAQARGWDVCLGLTPTAADWLEPSLDGLAALTGHPVRAAYPRPGEPGVWPAADALLFAPATFHSVNAWALGLTGTLAVGVAAECAGRGLPTVAVPCVSAAHARHPRFDRALETLRSAGVVVLHGEGGPTTDVPGPEWPDRCAWGPALDAVEAARPAV</sequence>
<evidence type="ECO:0000259" key="1">
    <source>
        <dbReference type="Pfam" id="PF02441"/>
    </source>
</evidence>
<dbReference type="Proteomes" id="UP000054011">
    <property type="component" value="Unassembled WGS sequence"/>
</dbReference>
<dbReference type="EMBL" id="LNSV01000027">
    <property type="protein sequence ID" value="KUH38431.1"/>
    <property type="molecule type" value="Genomic_DNA"/>
</dbReference>
<accession>A0A100Y693</accession>
<comment type="caution">
    <text evidence="2">The sequence shown here is derived from an EMBL/GenBank/DDBJ whole genome shotgun (WGS) entry which is preliminary data.</text>
</comment>
<evidence type="ECO:0000313" key="2">
    <source>
        <dbReference type="EMBL" id="KUH38431.1"/>
    </source>
</evidence>
<dbReference type="InterPro" id="IPR003382">
    <property type="entry name" value="Flavoprotein"/>
</dbReference>
<dbReference type="Pfam" id="PF02441">
    <property type="entry name" value="Flavoprotein"/>
    <property type="match status" value="1"/>
</dbReference>
<dbReference type="STRING" id="936756.ATE80_12905"/>
<dbReference type="InterPro" id="IPR036551">
    <property type="entry name" value="Flavin_trans-like"/>
</dbReference>
<dbReference type="SUPFAM" id="SSF52507">
    <property type="entry name" value="Homo-oligomeric flavin-containing Cys decarboxylases, HFCD"/>
    <property type="match status" value="1"/>
</dbReference>
<gene>
    <name evidence="2" type="ORF">ATE80_12905</name>
</gene>
<dbReference type="RefSeq" id="WP_058942406.1">
    <property type="nucleotide sequence ID" value="NZ_LNSV01000027.1"/>
</dbReference>
<organism evidence="2 3">
    <name type="scientific">Streptomyces kanasensis</name>
    <dbReference type="NCBI Taxonomy" id="936756"/>
    <lineage>
        <taxon>Bacteria</taxon>
        <taxon>Bacillati</taxon>
        <taxon>Actinomycetota</taxon>
        <taxon>Actinomycetes</taxon>
        <taxon>Kitasatosporales</taxon>
        <taxon>Streptomycetaceae</taxon>
        <taxon>Streptomyces</taxon>
    </lineage>
</organism>
<name>A0A100Y693_9ACTN</name>
<proteinExistence type="predicted"/>
<dbReference type="Gene3D" id="3.40.50.1950">
    <property type="entry name" value="Flavin prenyltransferase-like"/>
    <property type="match status" value="1"/>
</dbReference>
<protein>
    <submittedName>
        <fullName evidence="2">Flavoprotein</fullName>
    </submittedName>
</protein>
<feature type="domain" description="Flavoprotein" evidence="1">
    <location>
        <begin position="8"/>
        <end position="145"/>
    </location>
</feature>
<evidence type="ECO:0000313" key="3">
    <source>
        <dbReference type="Proteomes" id="UP000054011"/>
    </source>
</evidence>
<reference evidence="2 3" key="1">
    <citation type="submission" date="2015-11" db="EMBL/GenBank/DDBJ databases">
        <title>Genome-wide analysis reveals the secondary metabolome in Streptomyces kanasensis ZX01.</title>
        <authorList>
            <person name="Zhang G."/>
            <person name="Han L."/>
            <person name="Feng J."/>
            <person name="Zhang X."/>
        </authorList>
    </citation>
    <scope>NUCLEOTIDE SEQUENCE [LARGE SCALE GENOMIC DNA]</scope>
    <source>
        <strain evidence="2 3">ZX01</strain>
    </source>
</reference>
<dbReference type="GO" id="GO:0003824">
    <property type="term" value="F:catalytic activity"/>
    <property type="evidence" value="ECO:0007669"/>
    <property type="project" value="InterPro"/>
</dbReference>
<dbReference type="AlphaFoldDB" id="A0A100Y693"/>
<keyword evidence="3" id="KW-1185">Reference proteome</keyword>